<dbReference type="InterPro" id="IPR053183">
    <property type="entry name" value="ASL1"/>
</dbReference>
<dbReference type="EMBL" id="LWDG02000026">
    <property type="protein sequence ID" value="KAE8271152.1"/>
    <property type="molecule type" value="Genomic_DNA"/>
</dbReference>
<reference evidence="3" key="2">
    <citation type="journal article" date="2019" name="IMA Fungus">
        <title>Genome sequencing and comparison of five Tilletia species to identify candidate genes for the detection of regulated species infecting wheat.</title>
        <authorList>
            <person name="Nguyen H.D.T."/>
            <person name="Sultana T."/>
            <person name="Kesanakurti P."/>
            <person name="Hambleton S."/>
        </authorList>
    </citation>
    <scope>NUCLEOTIDE SEQUENCE</scope>
    <source>
        <strain evidence="3">DAOMC 236422</strain>
    </source>
</reference>
<evidence type="ECO:0000256" key="1">
    <source>
        <dbReference type="SAM" id="SignalP"/>
    </source>
</evidence>
<comment type="caution">
    <text evidence="3">The sequence shown here is derived from an EMBL/GenBank/DDBJ whole genome shotgun (WGS) entry which is preliminary data.</text>
</comment>
<organism evidence="3 4">
    <name type="scientific">Tilletia walkeri</name>
    <dbReference type="NCBI Taxonomy" id="117179"/>
    <lineage>
        <taxon>Eukaryota</taxon>
        <taxon>Fungi</taxon>
        <taxon>Dikarya</taxon>
        <taxon>Basidiomycota</taxon>
        <taxon>Ustilaginomycotina</taxon>
        <taxon>Exobasidiomycetes</taxon>
        <taxon>Tilletiales</taxon>
        <taxon>Tilletiaceae</taxon>
        <taxon>Tilletia</taxon>
    </lineage>
</organism>
<name>A0A8X7T6W8_9BASI</name>
<dbReference type="AlphaFoldDB" id="A0A8X7T6W8"/>
<sequence>MISSKMLLPLAAAAIAIVASVPVAALQRGLAWPGNVGGRWTGSVAQDQVNWYHHYDQGGVPGFESISYIPTFYSANLFAQWNDRKAEMQSYTPPAILAFNEPDQPSQANMSPDQAAQLWAQELRPYQQRGIQISSPQMSYDLNWLSSFMSILANQYGLSPDFIALHFYGSADDNGLNGLRQYVQNVQNAYPGKRIWFTELGVQAANNPSEGQVLNWMHQAMEYLQGTGIVDRVAWFGDFAQNQNPDSYVSNYNALFSSADDGSLTSLGNDWVHNSNLRRRSLPRRVYA</sequence>
<gene>
    <name evidence="3" type="ORF">A4X09_0g1177</name>
</gene>
<dbReference type="InterPro" id="IPR024655">
    <property type="entry name" value="Asl1_glyco_hydro_catalytic"/>
</dbReference>
<feature type="domain" description="Asl1-like glycosyl hydrolase catalytic" evidence="2">
    <location>
        <begin position="29"/>
        <end position="269"/>
    </location>
</feature>
<dbReference type="GO" id="GO:0071966">
    <property type="term" value="P:fungal-type cell wall polysaccharide metabolic process"/>
    <property type="evidence" value="ECO:0007669"/>
    <property type="project" value="TreeGrafter"/>
</dbReference>
<feature type="chain" id="PRO_5036459034" description="Asl1-like glycosyl hydrolase catalytic domain-containing protein" evidence="1">
    <location>
        <begin position="26"/>
        <end position="288"/>
    </location>
</feature>
<dbReference type="InterPro" id="IPR017853">
    <property type="entry name" value="GH"/>
</dbReference>
<dbReference type="PANTHER" id="PTHR34154:SF3">
    <property type="entry name" value="ALKALI-SENSITIVE LINKAGE PROTEIN 1"/>
    <property type="match status" value="1"/>
</dbReference>
<keyword evidence="4" id="KW-1185">Reference proteome</keyword>
<accession>A0A8X7T6W8</accession>
<reference evidence="3" key="1">
    <citation type="submission" date="2016-04" db="EMBL/GenBank/DDBJ databases">
        <authorList>
            <person name="Nguyen H.D."/>
            <person name="Samba Siva P."/>
            <person name="Cullis J."/>
            <person name="Levesque C.A."/>
            <person name="Hambleton S."/>
        </authorList>
    </citation>
    <scope>NUCLEOTIDE SEQUENCE</scope>
    <source>
        <strain evidence="3">DAOMC 236422</strain>
    </source>
</reference>
<dbReference type="PANTHER" id="PTHR34154">
    <property type="entry name" value="ALKALI-SENSITIVE LINKAGE PROTEIN 1"/>
    <property type="match status" value="1"/>
</dbReference>
<dbReference type="Pfam" id="PF11790">
    <property type="entry name" value="Glyco_hydro_cc"/>
    <property type="match status" value="1"/>
</dbReference>
<protein>
    <recommendedName>
        <fullName evidence="2">Asl1-like glycosyl hydrolase catalytic domain-containing protein</fullName>
    </recommendedName>
</protein>
<evidence type="ECO:0000313" key="3">
    <source>
        <dbReference type="EMBL" id="KAE8271152.1"/>
    </source>
</evidence>
<dbReference type="Proteomes" id="UP000078113">
    <property type="component" value="Unassembled WGS sequence"/>
</dbReference>
<proteinExistence type="predicted"/>
<dbReference type="SUPFAM" id="SSF51445">
    <property type="entry name" value="(Trans)glycosidases"/>
    <property type="match status" value="1"/>
</dbReference>
<evidence type="ECO:0000313" key="4">
    <source>
        <dbReference type="Proteomes" id="UP000078113"/>
    </source>
</evidence>
<dbReference type="GO" id="GO:0009277">
    <property type="term" value="C:fungal-type cell wall"/>
    <property type="evidence" value="ECO:0007669"/>
    <property type="project" value="TreeGrafter"/>
</dbReference>
<feature type="signal peptide" evidence="1">
    <location>
        <begin position="1"/>
        <end position="25"/>
    </location>
</feature>
<dbReference type="Gene3D" id="3.20.20.80">
    <property type="entry name" value="Glycosidases"/>
    <property type="match status" value="1"/>
</dbReference>
<evidence type="ECO:0000259" key="2">
    <source>
        <dbReference type="Pfam" id="PF11790"/>
    </source>
</evidence>
<keyword evidence="1" id="KW-0732">Signal</keyword>